<keyword evidence="3" id="KW-0472">Membrane</keyword>
<sequence length="334" mass="37202">MSCCALELVFYGGLLVSLLLLLRYLIEKIQLPDLASRSVFISGCDTGFGHDLVLKCLAHGMPVFAGCLTNEGADELKVAARWLPGPLVTIIMDVTNEESVDNARKIVQEYVGDRGLHGIVNNAGIVGNSGVDDWLTLEDYKQVINVNTYGVIRTTHAFKDMVKRTRGRITTVASICARVPTPGTGPYSVSKYAVSGYCDVLRQEMRDFGVKVCILEPGYFKTPMVDEKRVTATMGRIWERLTDETRAEYGQTYFEAVKNLTATMMVKIASKDTNMVVDAYFHSLTAVFPRKRYHVGYDAIFWFIPFSMLPTDVQDFINMISFKILGAPKPASMQ</sequence>
<feature type="transmembrane region" description="Helical" evidence="3">
    <location>
        <begin position="6"/>
        <end position="26"/>
    </location>
</feature>
<reference evidence="5" key="1">
    <citation type="submission" date="2022-11" db="UniProtKB">
        <authorList>
            <consortium name="WormBaseParasite"/>
        </authorList>
    </citation>
    <scope>IDENTIFICATION</scope>
</reference>
<name>A0A914W6J0_9BILA</name>
<keyword evidence="3" id="KW-1133">Transmembrane helix</keyword>
<protein>
    <submittedName>
        <fullName evidence="5">Uncharacterized protein</fullName>
    </submittedName>
</protein>
<dbReference type="GO" id="GO:0016491">
    <property type="term" value="F:oxidoreductase activity"/>
    <property type="evidence" value="ECO:0007669"/>
    <property type="project" value="UniProtKB-KW"/>
</dbReference>
<dbReference type="Pfam" id="PF00106">
    <property type="entry name" value="adh_short"/>
    <property type="match status" value="1"/>
</dbReference>
<dbReference type="InterPro" id="IPR036291">
    <property type="entry name" value="NAD(P)-bd_dom_sf"/>
</dbReference>
<comment type="similarity">
    <text evidence="2">Belongs to the short-chain dehydrogenases/reductases (SDR) family.</text>
</comment>
<dbReference type="AlphaFoldDB" id="A0A914W6J0"/>
<dbReference type="WBParaSite" id="PSAMB.scaffold3380size18517.g21217.t1">
    <property type="protein sequence ID" value="PSAMB.scaffold3380size18517.g21217.t1"/>
    <property type="gene ID" value="PSAMB.scaffold3380size18517.g21217"/>
</dbReference>
<evidence type="ECO:0000313" key="5">
    <source>
        <dbReference type="WBParaSite" id="PSAMB.scaffold3380size18517.g21217.t1"/>
    </source>
</evidence>
<dbReference type="SUPFAM" id="SSF51735">
    <property type="entry name" value="NAD(P)-binding Rossmann-fold domains"/>
    <property type="match status" value="1"/>
</dbReference>
<dbReference type="Proteomes" id="UP000887566">
    <property type="component" value="Unplaced"/>
</dbReference>
<dbReference type="PRINTS" id="PR00080">
    <property type="entry name" value="SDRFAMILY"/>
</dbReference>
<evidence type="ECO:0000256" key="1">
    <source>
        <dbReference type="ARBA" id="ARBA00023002"/>
    </source>
</evidence>
<evidence type="ECO:0000256" key="2">
    <source>
        <dbReference type="RuleBase" id="RU000363"/>
    </source>
</evidence>
<dbReference type="InterPro" id="IPR020904">
    <property type="entry name" value="Sc_DH/Rdtase_CS"/>
</dbReference>
<keyword evidence="4" id="KW-1185">Reference proteome</keyword>
<evidence type="ECO:0000256" key="3">
    <source>
        <dbReference type="SAM" id="Phobius"/>
    </source>
</evidence>
<accession>A0A914W6J0</accession>
<proteinExistence type="inferred from homology"/>
<evidence type="ECO:0000313" key="4">
    <source>
        <dbReference type="Proteomes" id="UP000887566"/>
    </source>
</evidence>
<keyword evidence="1" id="KW-0560">Oxidoreductase</keyword>
<dbReference type="GO" id="GO:0008202">
    <property type="term" value="P:steroid metabolic process"/>
    <property type="evidence" value="ECO:0007669"/>
    <property type="project" value="TreeGrafter"/>
</dbReference>
<dbReference type="PRINTS" id="PR00081">
    <property type="entry name" value="GDHRDH"/>
</dbReference>
<dbReference type="PANTHER" id="PTHR43313">
    <property type="entry name" value="SHORT-CHAIN DEHYDROGENASE/REDUCTASE FAMILY 9C"/>
    <property type="match status" value="1"/>
</dbReference>
<dbReference type="PANTHER" id="PTHR43313:SF7">
    <property type="entry name" value="17-BETA-HYDROXYSTEROID DEHYDROGENASE TYPE 6"/>
    <property type="match status" value="1"/>
</dbReference>
<dbReference type="InterPro" id="IPR002347">
    <property type="entry name" value="SDR_fam"/>
</dbReference>
<organism evidence="4 5">
    <name type="scientific">Plectus sambesii</name>
    <dbReference type="NCBI Taxonomy" id="2011161"/>
    <lineage>
        <taxon>Eukaryota</taxon>
        <taxon>Metazoa</taxon>
        <taxon>Ecdysozoa</taxon>
        <taxon>Nematoda</taxon>
        <taxon>Chromadorea</taxon>
        <taxon>Plectida</taxon>
        <taxon>Plectina</taxon>
        <taxon>Plectoidea</taxon>
        <taxon>Plectidae</taxon>
        <taxon>Plectus</taxon>
    </lineage>
</organism>
<dbReference type="PROSITE" id="PS00061">
    <property type="entry name" value="ADH_SHORT"/>
    <property type="match status" value="1"/>
</dbReference>
<dbReference type="Gene3D" id="3.40.50.720">
    <property type="entry name" value="NAD(P)-binding Rossmann-like Domain"/>
    <property type="match status" value="1"/>
</dbReference>
<keyword evidence="3" id="KW-0812">Transmembrane</keyword>